<dbReference type="EMBL" id="JARXVC010000005">
    <property type="protein sequence ID" value="MDH6281260.1"/>
    <property type="molecule type" value="Genomic_DNA"/>
</dbReference>
<keyword evidence="3" id="KW-1185">Reference proteome</keyword>
<keyword evidence="1" id="KW-0862">Zinc</keyword>
<organism evidence="2 3">
    <name type="scientific">Prescottella agglutinans</name>
    <dbReference type="NCBI Taxonomy" id="1644129"/>
    <lineage>
        <taxon>Bacteria</taxon>
        <taxon>Bacillati</taxon>
        <taxon>Actinomycetota</taxon>
        <taxon>Actinomycetes</taxon>
        <taxon>Mycobacteriales</taxon>
        <taxon>Nocardiaceae</taxon>
        <taxon>Prescottella</taxon>
    </lineage>
</organism>
<comment type="caution">
    <text evidence="2">The sequence shown here is derived from an EMBL/GenBank/DDBJ whole genome shotgun (WGS) entry which is preliminary data.</text>
</comment>
<dbReference type="PANTHER" id="PTHR12993">
    <property type="entry name" value="N-ACETYLGLUCOSAMINYL-PHOSPHATIDYLINOSITOL DE-N-ACETYLASE-RELATED"/>
    <property type="match status" value="1"/>
</dbReference>
<evidence type="ECO:0000313" key="2">
    <source>
        <dbReference type="EMBL" id="MDH6281260.1"/>
    </source>
</evidence>
<protein>
    <submittedName>
        <fullName evidence="2">LmbE family N-acetylglucosaminyl deacetylase</fullName>
    </submittedName>
</protein>
<proteinExistence type="predicted"/>
<dbReference type="Pfam" id="PF02585">
    <property type="entry name" value="PIG-L"/>
    <property type="match status" value="1"/>
</dbReference>
<dbReference type="Proteomes" id="UP001160334">
    <property type="component" value="Unassembled WGS sequence"/>
</dbReference>
<dbReference type="PANTHER" id="PTHR12993:SF26">
    <property type="entry name" value="1D-MYO-INOSITOL 2-ACETAMIDO-2-DEOXY-ALPHA-D-GLUCOPYRANOSIDE DEACETYLASE"/>
    <property type="match status" value="1"/>
</dbReference>
<reference evidence="2 3" key="1">
    <citation type="submission" date="2023-04" db="EMBL/GenBank/DDBJ databases">
        <title>Forest soil microbial communities from Buena Vista Peninsula, Colon Province, Panama.</title>
        <authorList>
            <person name="Bouskill N."/>
        </authorList>
    </citation>
    <scope>NUCLEOTIDE SEQUENCE [LARGE SCALE GENOMIC DNA]</scope>
    <source>
        <strain evidence="2 3">CFH S0262</strain>
    </source>
</reference>
<dbReference type="SUPFAM" id="SSF102588">
    <property type="entry name" value="LmbE-like"/>
    <property type="match status" value="1"/>
</dbReference>
<dbReference type="InterPro" id="IPR024078">
    <property type="entry name" value="LmbE-like_dom_sf"/>
</dbReference>
<dbReference type="Gene3D" id="3.40.50.10320">
    <property type="entry name" value="LmbE-like"/>
    <property type="match status" value="1"/>
</dbReference>
<name>A0ABT6MAJ6_9NOCA</name>
<dbReference type="InterPro" id="IPR003737">
    <property type="entry name" value="GlcNAc_PI_deacetylase-related"/>
</dbReference>
<sequence>MDELRTALEILGAGEPRLLGYDDSGTGGDRWLCEAPLDEAVEKIVAHIREFRPVGVVTYDAFGTYGHPDHIRAHRLTLAAVAAAGFEQLYPHAGDPWHPSHLYMATLRRSAIARHWATLFSAKPPIPGPGVPGVPDNLVDLTVDVRPWLSTKWSALQAHRTETERGSGAAHFGRLTVDQRAELLGEESFIHRRLSNDSAASHPLMNDPAFR</sequence>
<accession>A0ABT6MAJ6</accession>
<gene>
    <name evidence="2" type="ORF">M2280_002480</name>
</gene>
<evidence type="ECO:0000256" key="1">
    <source>
        <dbReference type="ARBA" id="ARBA00022833"/>
    </source>
</evidence>
<evidence type="ECO:0000313" key="3">
    <source>
        <dbReference type="Proteomes" id="UP001160334"/>
    </source>
</evidence>